<feature type="compositionally biased region" description="Basic and acidic residues" evidence="1">
    <location>
        <begin position="41"/>
        <end position="52"/>
    </location>
</feature>
<feature type="region of interest" description="Disordered" evidence="1">
    <location>
        <begin position="88"/>
        <end position="124"/>
    </location>
</feature>
<feature type="compositionally biased region" description="Basic residues" evidence="1">
    <location>
        <begin position="114"/>
        <end position="124"/>
    </location>
</feature>
<reference evidence="4" key="1">
    <citation type="submission" date="2016-06" db="UniProtKB">
        <authorList>
            <consortium name="WormBaseParasite"/>
        </authorList>
    </citation>
    <scope>IDENTIFICATION</scope>
</reference>
<dbReference type="WBParaSite" id="SSLN_0000368401-mRNA-1">
    <property type="protein sequence ID" value="SSLN_0000368401-mRNA-1"/>
    <property type="gene ID" value="SSLN_0000368401"/>
</dbReference>
<evidence type="ECO:0000313" key="3">
    <source>
        <dbReference type="Proteomes" id="UP000275846"/>
    </source>
</evidence>
<protein>
    <submittedName>
        <fullName evidence="2 4">Uncharacterized protein</fullName>
    </submittedName>
</protein>
<feature type="compositionally biased region" description="Polar residues" evidence="1">
    <location>
        <begin position="53"/>
        <end position="62"/>
    </location>
</feature>
<evidence type="ECO:0000313" key="2">
    <source>
        <dbReference type="EMBL" id="VDL89962.1"/>
    </source>
</evidence>
<organism evidence="4">
    <name type="scientific">Schistocephalus solidus</name>
    <name type="common">Tapeworm</name>
    <dbReference type="NCBI Taxonomy" id="70667"/>
    <lineage>
        <taxon>Eukaryota</taxon>
        <taxon>Metazoa</taxon>
        <taxon>Spiralia</taxon>
        <taxon>Lophotrochozoa</taxon>
        <taxon>Platyhelminthes</taxon>
        <taxon>Cestoda</taxon>
        <taxon>Eucestoda</taxon>
        <taxon>Diphyllobothriidea</taxon>
        <taxon>Diphyllobothriidae</taxon>
        <taxon>Schistocephalus</taxon>
    </lineage>
</organism>
<proteinExistence type="predicted"/>
<keyword evidence="3" id="KW-1185">Reference proteome</keyword>
<reference evidence="2 3" key="2">
    <citation type="submission" date="2018-11" db="EMBL/GenBank/DDBJ databases">
        <authorList>
            <consortium name="Pathogen Informatics"/>
        </authorList>
    </citation>
    <scope>NUCLEOTIDE SEQUENCE [LARGE SCALE GENOMIC DNA]</scope>
    <source>
        <strain evidence="2 3">NST_G2</strain>
    </source>
</reference>
<dbReference type="EMBL" id="UYSU01032579">
    <property type="protein sequence ID" value="VDL89962.1"/>
    <property type="molecule type" value="Genomic_DNA"/>
</dbReference>
<evidence type="ECO:0000256" key="1">
    <source>
        <dbReference type="SAM" id="MobiDB-lite"/>
    </source>
</evidence>
<accession>A0A183SH79</accession>
<evidence type="ECO:0000313" key="4">
    <source>
        <dbReference type="WBParaSite" id="SSLN_0000368401-mRNA-1"/>
    </source>
</evidence>
<dbReference type="AlphaFoldDB" id="A0A183SH79"/>
<name>A0A183SH79_SCHSO</name>
<feature type="region of interest" description="Disordered" evidence="1">
    <location>
        <begin position="1"/>
        <end position="72"/>
    </location>
</feature>
<feature type="compositionally biased region" description="Basic residues" evidence="1">
    <location>
        <begin position="11"/>
        <end position="23"/>
    </location>
</feature>
<sequence>MKPTGSPLLKPKGRLASHKHRRSTLPMLKHCQRTHAANTHSARESARLDTFEHNPTTSTSATPALGPTTKTTKTTYNNFIDALPPTITILPPLRRSRQRTPFAPLPPPPTTSNLKHHHHPQYQR</sequence>
<gene>
    <name evidence="2" type="ORF">SSLN_LOCUS3577</name>
</gene>
<dbReference type="Proteomes" id="UP000275846">
    <property type="component" value="Unassembled WGS sequence"/>
</dbReference>